<dbReference type="AlphaFoldDB" id="A0A432ZZW5"/>
<reference evidence="2 3" key="1">
    <citation type="journal article" date="2018" name="New Phytol.">
        <title>Phylogenomics of Endogonaceae and evolution of mycorrhizas within Mucoromycota.</title>
        <authorList>
            <person name="Chang Y."/>
            <person name="Desiro A."/>
            <person name="Na H."/>
            <person name="Sandor L."/>
            <person name="Lipzen A."/>
            <person name="Clum A."/>
            <person name="Barry K."/>
            <person name="Grigoriev I.V."/>
            <person name="Martin F.M."/>
            <person name="Stajich J.E."/>
            <person name="Smith M.E."/>
            <person name="Bonito G."/>
            <person name="Spatafora J.W."/>
        </authorList>
    </citation>
    <scope>NUCLEOTIDE SEQUENCE [LARGE SCALE GENOMIC DNA]</scope>
    <source>
        <strain evidence="2 3">GMNB39</strain>
    </source>
</reference>
<gene>
    <name evidence="2" type="ORF">BC936DRAFT_143060</name>
</gene>
<dbReference type="EMBL" id="RBNI01025178">
    <property type="protein sequence ID" value="RUO95863.1"/>
    <property type="molecule type" value="Genomic_DNA"/>
</dbReference>
<dbReference type="Proteomes" id="UP000268093">
    <property type="component" value="Unassembled WGS sequence"/>
</dbReference>
<proteinExistence type="predicted"/>
<comment type="caution">
    <text evidence="2">The sequence shown here is derived from an EMBL/GenBank/DDBJ whole genome shotgun (WGS) entry which is preliminary data.</text>
</comment>
<feature type="compositionally biased region" description="Polar residues" evidence="1">
    <location>
        <begin position="48"/>
        <end position="57"/>
    </location>
</feature>
<evidence type="ECO:0000256" key="1">
    <source>
        <dbReference type="SAM" id="MobiDB-lite"/>
    </source>
</evidence>
<keyword evidence="3" id="KW-1185">Reference proteome</keyword>
<feature type="region of interest" description="Disordered" evidence="1">
    <location>
        <begin position="1"/>
        <end position="58"/>
    </location>
</feature>
<protein>
    <submittedName>
        <fullName evidence="2">Uncharacterized protein</fullName>
    </submittedName>
</protein>
<accession>A0A432ZZW5</accession>
<evidence type="ECO:0000313" key="3">
    <source>
        <dbReference type="Proteomes" id="UP000268093"/>
    </source>
</evidence>
<dbReference type="OrthoDB" id="2249377at2759"/>
<name>A0A432ZZW5_9FUNG</name>
<organism evidence="2 3">
    <name type="scientific">Jimgerdemannia flammicorona</name>
    <dbReference type="NCBI Taxonomy" id="994334"/>
    <lineage>
        <taxon>Eukaryota</taxon>
        <taxon>Fungi</taxon>
        <taxon>Fungi incertae sedis</taxon>
        <taxon>Mucoromycota</taxon>
        <taxon>Mucoromycotina</taxon>
        <taxon>Endogonomycetes</taxon>
        <taxon>Endogonales</taxon>
        <taxon>Endogonaceae</taxon>
        <taxon>Jimgerdemannia</taxon>
    </lineage>
</organism>
<sequence>MSSASRSKSNHHRHSSLYHNSQAMASHDAPAEPDTAVAPPDIPRPGQLTRSETSVSVLHQREEKLKDDIEQLRKETEELAEKDQLIKRNIEVVHEKLEKEKALGLEQEDE</sequence>
<evidence type="ECO:0000313" key="2">
    <source>
        <dbReference type="EMBL" id="RUO95863.1"/>
    </source>
</evidence>